<dbReference type="PANTHER" id="PTHR37089:SF4">
    <property type="entry name" value="EXPORTED PROTEIN"/>
    <property type="match status" value="1"/>
</dbReference>
<feature type="domain" description="Spore coat protein U/FanG" evidence="2">
    <location>
        <begin position="27"/>
        <end position="160"/>
    </location>
</feature>
<dbReference type="Proteomes" id="UP000663400">
    <property type="component" value="Chromosome"/>
</dbReference>
<evidence type="ECO:0000313" key="3">
    <source>
        <dbReference type="EMBL" id="QSX74168.1"/>
    </source>
</evidence>
<keyword evidence="3" id="KW-0946">Virion</keyword>
<dbReference type="Pfam" id="PF05229">
    <property type="entry name" value="SCPU"/>
    <property type="match status" value="1"/>
</dbReference>
<feature type="chain" id="PRO_5045580626" evidence="1">
    <location>
        <begin position="23"/>
        <end position="163"/>
    </location>
</feature>
<evidence type="ECO:0000313" key="4">
    <source>
        <dbReference type="Proteomes" id="UP000663400"/>
    </source>
</evidence>
<evidence type="ECO:0000259" key="2">
    <source>
        <dbReference type="Pfam" id="PF05229"/>
    </source>
</evidence>
<accession>A0ABX7R7T0</accession>
<proteinExistence type="predicted"/>
<keyword evidence="4" id="KW-1185">Reference proteome</keyword>
<protein>
    <submittedName>
        <fullName evidence="3">Spore coat protein U domain-containing protein</fullName>
    </submittedName>
</protein>
<dbReference type="EMBL" id="CP071517">
    <property type="protein sequence ID" value="QSX74168.1"/>
    <property type="molecule type" value="Genomic_DNA"/>
</dbReference>
<evidence type="ECO:0000256" key="1">
    <source>
        <dbReference type="SAM" id="SignalP"/>
    </source>
</evidence>
<reference evidence="3 4" key="1">
    <citation type="submission" date="2021-02" db="EMBL/GenBank/DDBJ databases">
        <title>Lysobacter arenosi sp. nov., isolated from soil of gangwondo yeongwol, south Korea.</title>
        <authorList>
            <person name="Kim K.R."/>
            <person name="Kim K.H."/>
            <person name="Jeon C.O."/>
        </authorList>
    </citation>
    <scope>NUCLEOTIDE SEQUENCE [LARGE SCALE GENOMIC DNA]</scope>
    <source>
        <strain evidence="3 4">R7</strain>
    </source>
</reference>
<keyword evidence="1" id="KW-0732">Signal</keyword>
<dbReference type="SMART" id="SM00972">
    <property type="entry name" value="SCPU"/>
    <property type="match status" value="1"/>
</dbReference>
<keyword evidence="3" id="KW-0167">Capsid protein</keyword>
<dbReference type="InterPro" id="IPR053167">
    <property type="entry name" value="Spore_coat_component"/>
</dbReference>
<sequence>MNLVKPCLLATALLALAPVASAAQLSANINVQLTVQNFCTFSAAAAGLTFTPVTGNINTPIKSSTSLNVNCNQGAAYKIGLSDGAHALSGQRRLAGPSNQYVNYDLFRDSDTGPAWGALNTADQFEGTGANGAQSITVYGTVPATQSVGAGSYTDIVTATIEY</sequence>
<gene>
    <name evidence="3" type="ORF">HIV01_013265</name>
</gene>
<organism evidence="3 4">
    <name type="scientific">Lysobacter arenosi</name>
    <dbReference type="NCBI Taxonomy" id="2795387"/>
    <lineage>
        <taxon>Bacteria</taxon>
        <taxon>Pseudomonadati</taxon>
        <taxon>Pseudomonadota</taxon>
        <taxon>Gammaproteobacteria</taxon>
        <taxon>Lysobacterales</taxon>
        <taxon>Lysobacteraceae</taxon>
        <taxon>Lysobacter</taxon>
    </lineage>
</organism>
<feature type="signal peptide" evidence="1">
    <location>
        <begin position="1"/>
        <end position="22"/>
    </location>
</feature>
<dbReference type="RefSeq" id="WP_200607823.1">
    <property type="nucleotide sequence ID" value="NZ_CP071517.1"/>
</dbReference>
<dbReference type="InterPro" id="IPR007893">
    <property type="entry name" value="Spore_coat_U/FanG"/>
</dbReference>
<name>A0ABX7R7T0_9GAMM</name>
<dbReference type="PANTHER" id="PTHR37089">
    <property type="entry name" value="PROTEIN U-RELATED"/>
    <property type="match status" value="1"/>
</dbReference>